<evidence type="ECO:0000313" key="3">
    <source>
        <dbReference type="Proteomes" id="UP001552521"/>
    </source>
</evidence>
<evidence type="ECO:0000313" key="2">
    <source>
        <dbReference type="EMBL" id="MEV4680533.1"/>
    </source>
</evidence>
<gene>
    <name evidence="2" type="ORF">AB0K36_07110</name>
</gene>
<keyword evidence="3" id="KW-1185">Reference proteome</keyword>
<dbReference type="EMBL" id="JBFAQK010000006">
    <property type="protein sequence ID" value="MEV4680533.1"/>
    <property type="molecule type" value="Genomic_DNA"/>
</dbReference>
<dbReference type="Pfam" id="PF21806">
    <property type="entry name" value="DUF6879"/>
    <property type="match status" value="1"/>
</dbReference>
<comment type="caution">
    <text evidence="2">The sequence shown here is derived from an EMBL/GenBank/DDBJ whole genome shotgun (WGS) entry which is preliminary data.</text>
</comment>
<dbReference type="Proteomes" id="UP001552521">
    <property type="component" value="Unassembled WGS sequence"/>
</dbReference>
<name>A0ABV3HQ86_9ACTN</name>
<sequence>MLVGGVGYLLTSLTEQPEVWKLTVSTLMGGAALMVPLMNGFTSRLTSVEETLATHTCEMKEMVTGGLARLNEITELFDLVDRSALPREAVARLVRSAATAGTLAPAIVQDFVRVEIMRLAALMEDLGQEVAYREGDHDWIMTLTGCAALTIDATSTWGEADRDLWRSELGARYLCAQRDAIERDVRIRRLFIIEEPEHDLPELSRLRAEQQNIGIDVRVLALSGLAPKVRLAGIDDFIVFDESLSYEISFDLRGVAARTAIDLHSDRIAHRVQQFRTLWEAGQ</sequence>
<reference evidence="2 3" key="1">
    <citation type="submission" date="2024-06" db="EMBL/GenBank/DDBJ databases">
        <title>The Natural Products Discovery Center: Release of the First 8490 Sequenced Strains for Exploring Actinobacteria Biosynthetic Diversity.</title>
        <authorList>
            <person name="Kalkreuter E."/>
            <person name="Kautsar S.A."/>
            <person name="Yang D."/>
            <person name="Bader C.D."/>
            <person name="Teijaro C.N."/>
            <person name="Fluegel L."/>
            <person name="Davis C.M."/>
            <person name="Simpson J.R."/>
            <person name="Lauterbach L."/>
            <person name="Steele A.D."/>
            <person name="Gui C."/>
            <person name="Meng S."/>
            <person name="Li G."/>
            <person name="Viehrig K."/>
            <person name="Ye F."/>
            <person name="Su P."/>
            <person name="Kiefer A.F."/>
            <person name="Nichols A."/>
            <person name="Cepeda A.J."/>
            <person name="Yan W."/>
            <person name="Fan B."/>
            <person name="Jiang Y."/>
            <person name="Adhikari A."/>
            <person name="Zheng C.-J."/>
            <person name="Schuster L."/>
            <person name="Cowan T.M."/>
            <person name="Smanski M.J."/>
            <person name="Chevrette M.G."/>
            <person name="De Carvalho L.P.S."/>
            <person name="Shen B."/>
        </authorList>
    </citation>
    <scope>NUCLEOTIDE SEQUENCE [LARGE SCALE GENOMIC DNA]</scope>
    <source>
        <strain evidence="2 3">NPDC049344</strain>
    </source>
</reference>
<accession>A0ABV3HQ86</accession>
<protein>
    <submittedName>
        <fullName evidence="2">DUF6879 family protein</fullName>
    </submittedName>
</protein>
<dbReference type="InterPro" id="IPR049244">
    <property type="entry name" value="DUF6879"/>
</dbReference>
<dbReference type="RefSeq" id="WP_364589417.1">
    <property type="nucleotide sequence ID" value="NZ_JBFAQK010000006.1"/>
</dbReference>
<proteinExistence type="predicted"/>
<evidence type="ECO:0000259" key="1">
    <source>
        <dbReference type="Pfam" id="PF21806"/>
    </source>
</evidence>
<organism evidence="2 3">
    <name type="scientific">Streptomyces kurssanovii</name>
    <dbReference type="NCBI Taxonomy" id="67312"/>
    <lineage>
        <taxon>Bacteria</taxon>
        <taxon>Bacillati</taxon>
        <taxon>Actinomycetota</taxon>
        <taxon>Actinomycetes</taxon>
        <taxon>Kitasatosporales</taxon>
        <taxon>Streptomycetaceae</taxon>
        <taxon>Streptomyces</taxon>
    </lineage>
</organism>
<feature type="domain" description="DUF6879" evidence="1">
    <location>
        <begin position="174"/>
        <end position="282"/>
    </location>
</feature>